<evidence type="ECO:0000313" key="2">
    <source>
        <dbReference type="Proteomes" id="UP001589818"/>
    </source>
</evidence>
<keyword evidence="2" id="KW-1185">Reference proteome</keyword>
<protein>
    <submittedName>
        <fullName evidence="1">Uncharacterized protein</fullName>
    </submittedName>
</protein>
<reference evidence="1 2" key="1">
    <citation type="submission" date="2024-09" db="EMBL/GenBank/DDBJ databases">
        <authorList>
            <person name="Sun Q."/>
            <person name="Mori K."/>
        </authorList>
    </citation>
    <scope>NUCLEOTIDE SEQUENCE [LARGE SCALE GENOMIC DNA]</scope>
    <source>
        <strain evidence="1 2">CCM 4839</strain>
    </source>
</reference>
<dbReference type="RefSeq" id="WP_204821723.1">
    <property type="nucleotide sequence ID" value="NZ_JANHOF010000008.1"/>
</dbReference>
<name>A0ABV6JG03_9BACL</name>
<proteinExistence type="predicted"/>
<dbReference type="EMBL" id="JBHLVF010000034">
    <property type="protein sequence ID" value="MFC0393508.1"/>
    <property type="molecule type" value="Genomic_DNA"/>
</dbReference>
<gene>
    <name evidence="1" type="ORF">ACFFJ8_19315</name>
</gene>
<evidence type="ECO:0000313" key="1">
    <source>
        <dbReference type="EMBL" id="MFC0393508.1"/>
    </source>
</evidence>
<sequence length="47" mass="4857">MLIASGKGFALGRQEMAVMLTNALRYATPGGTYAPADLSSPILGMVN</sequence>
<comment type="caution">
    <text evidence="1">The sequence shown here is derived from an EMBL/GenBank/DDBJ whole genome shotgun (WGS) entry which is preliminary data.</text>
</comment>
<dbReference type="Proteomes" id="UP001589818">
    <property type="component" value="Unassembled WGS sequence"/>
</dbReference>
<organism evidence="1 2">
    <name type="scientific">Paenibacillus mendelii</name>
    <dbReference type="NCBI Taxonomy" id="206163"/>
    <lineage>
        <taxon>Bacteria</taxon>
        <taxon>Bacillati</taxon>
        <taxon>Bacillota</taxon>
        <taxon>Bacilli</taxon>
        <taxon>Bacillales</taxon>
        <taxon>Paenibacillaceae</taxon>
        <taxon>Paenibacillus</taxon>
    </lineage>
</organism>
<accession>A0ABV6JG03</accession>